<name>A0A6J7PV03_9ZZZZ</name>
<proteinExistence type="predicted"/>
<organism evidence="1">
    <name type="scientific">freshwater metagenome</name>
    <dbReference type="NCBI Taxonomy" id="449393"/>
    <lineage>
        <taxon>unclassified sequences</taxon>
        <taxon>metagenomes</taxon>
        <taxon>ecological metagenomes</taxon>
    </lineage>
</organism>
<protein>
    <submittedName>
        <fullName evidence="1">Unannotated protein</fullName>
    </submittedName>
</protein>
<reference evidence="1" key="1">
    <citation type="submission" date="2020-05" db="EMBL/GenBank/DDBJ databases">
        <authorList>
            <person name="Chiriac C."/>
            <person name="Salcher M."/>
            <person name="Ghai R."/>
            <person name="Kavagutti S V."/>
        </authorList>
    </citation>
    <scope>NUCLEOTIDE SEQUENCE</scope>
</reference>
<accession>A0A6J7PV03</accession>
<dbReference type="EMBL" id="CAFBPC010000126">
    <property type="protein sequence ID" value="CAB5006302.1"/>
    <property type="molecule type" value="Genomic_DNA"/>
</dbReference>
<dbReference type="AlphaFoldDB" id="A0A6J7PV03"/>
<sequence length="255" mass="29171">MCDRSKVRVFKNCNVCRNSCGDTFDNHFFQRTKCARNCDITIATPHNKLADQVVVVLADFVTRFVATIEANSETVGCDKFCDGARRWKELATSRVFCVDTNFNGVSATCSKYLLLCHRKFLARSNTNLPFNKVDTCDDFGDWVFHLQASVHLKEEELPILEDELNSSGVVVTNSLCCFYSSLSHCFFHTVWQTRCWCFFNQFLVTTLSRAVTSRDPHNVAVLVAHKLYFNVTWPREVSLYINFIATKETLCFALC</sequence>
<gene>
    <name evidence="1" type="ORF">UFOPK4057_00638</name>
</gene>
<evidence type="ECO:0000313" key="1">
    <source>
        <dbReference type="EMBL" id="CAB5006302.1"/>
    </source>
</evidence>
<dbReference type="AntiFam" id="ANF00133">
    <property type="entry name" value="Shadow ORF (opposite mccA)"/>
</dbReference>